<dbReference type="OrthoDB" id="1750898at2759"/>
<dbReference type="Proteomes" id="UP000626092">
    <property type="component" value="Unassembled WGS sequence"/>
</dbReference>
<dbReference type="EMBL" id="WJXA01000007">
    <property type="protein sequence ID" value="KAF7138910.1"/>
    <property type="molecule type" value="Genomic_DNA"/>
</dbReference>
<name>A0A834GR37_RHOSS</name>
<sequence>MAYDPSLDVWESLPNPPRLPEGGWVNDIFSAGFPTPSRPCIVVGLPVVGVIQFNDVDTKIWRQEEFICDIFSPKDLRGKAVAVGGNLLYWYSVGTHCLVGSVGCVRRGRATFFSGDVLIVFTCMKIRVTPPTCPECSADNVSKKTLSKKRRKRRKYRSNVMVHHDAFHWKNVGLQIGPAFASLMLIQSITALRHDKGPEKYVLEHTF</sequence>
<organism evidence="1 2">
    <name type="scientific">Rhododendron simsii</name>
    <name type="common">Sims's rhododendron</name>
    <dbReference type="NCBI Taxonomy" id="118357"/>
    <lineage>
        <taxon>Eukaryota</taxon>
        <taxon>Viridiplantae</taxon>
        <taxon>Streptophyta</taxon>
        <taxon>Embryophyta</taxon>
        <taxon>Tracheophyta</taxon>
        <taxon>Spermatophyta</taxon>
        <taxon>Magnoliopsida</taxon>
        <taxon>eudicotyledons</taxon>
        <taxon>Gunneridae</taxon>
        <taxon>Pentapetalae</taxon>
        <taxon>asterids</taxon>
        <taxon>Ericales</taxon>
        <taxon>Ericaceae</taxon>
        <taxon>Ericoideae</taxon>
        <taxon>Rhodoreae</taxon>
        <taxon>Rhododendron</taxon>
    </lineage>
</organism>
<comment type="caution">
    <text evidence="1">The sequence shown here is derived from an EMBL/GenBank/DDBJ whole genome shotgun (WGS) entry which is preliminary data.</text>
</comment>
<accession>A0A834GR37</accession>
<proteinExistence type="predicted"/>
<evidence type="ECO:0000313" key="2">
    <source>
        <dbReference type="Proteomes" id="UP000626092"/>
    </source>
</evidence>
<protein>
    <submittedName>
        <fullName evidence="1">Uncharacterized protein</fullName>
    </submittedName>
</protein>
<reference evidence="1" key="1">
    <citation type="submission" date="2019-11" db="EMBL/GenBank/DDBJ databases">
        <authorList>
            <person name="Liu Y."/>
            <person name="Hou J."/>
            <person name="Li T.-Q."/>
            <person name="Guan C.-H."/>
            <person name="Wu X."/>
            <person name="Wu H.-Z."/>
            <person name="Ling F."/>
            <person name="Zhang R."/>
            <person name="Shi X.-G."/>
            <person name="Ren J.-P."/>
            <person name="Chen E.-F."/>
            <person name="Sun J.-M."/>
        </authorList>
    </citation>
    <scope>NUCLEOTIDE SEQUENCE</scope>
    <source>
        <strain evidence="1">Adult_tree_wgs_1</strain>
        <tissue evidence="1">Leaves</tissue>
    </source>
</reference>
<dbReference type="AlphaFoldDB" id="A0A834GR37"/>
<evidence type="ECO:0000313" key="1">
    <source>
        <dbReference type="EMBL" id="KAF7138910.1"/>
    </source>
</evidence>
<gene>
    <name evidence="1" type="ORF">RHSIM_Rhsim07G0174600</name>
</gene>
<keyword evidence="2" id="KW-1185">Reference proteome</keyword>